<protein>
    <submittedName>
        <fullName evidence="8">Thiol-disulfide isomerase/thioredoxin</fullName>
    </submittedName>
</protein>
<keyword evidence="5" id="KW-0676">Redox-active center</keyword>
<dbReference type="Proteomes" id="UP000582643">
    <property type="component" value="Unassembled WGS sequence"/>
</dbReference>
<dbReference type="InterPro" id="IPR017937">
    <property type="entry name" value="Thioredoxin_CS"/>
</dbReference>
<dbReference type="GO" id="GO:0030313">
    <property type="term" value="C:cell envelope"/>
    <property type="evidence" value="ECO:0007669"/>
    <property type="project" value="UniProtKB-SubCell"/>
</dbReference>
<dbReference type="SUPFAM" id="SSF52833">
    <property type="entry name" value="Thioredoxin-like"/>
    <property type="match status" value="1"/>
</dbReference>
<feature type="domain" description="Thioredoxin" evidence="7">
    <location>
        <begin position="57"/>
        <end position="203"/>
    </location>
</feature>
<name>A0A7W7U6Q8_9ACTN</name>
<dbReference type="GO" id="GO:0017004">
    <property type="term" value="P:cytochrome complex assembly"/>
    <property type="evidence" value="ECO:0007669"/>
    <property type="project" value="UniProtKB-KW"/>
</dbReference>
<dbReference type="PANTHER" id="PTHR42852:SF6">
    <property type="entry name" value="THIOL:DISULFIDE INTERCHANGE PROTEIN DSBE"/>
    <property type="match status" value="1"/>
</dbReference>
<dbReference type="PANTHER" id="PTHR42852">
    <property type="entry name" value="THIOL:DISULFIDE INTERCHANGE PROTEIN DSBE"/>
    <property type="match status" value="1"/>
</dbReference>
<evidence type="ECO:0000313" key="9">
    <source>
        <dbReference type="Proteomes" id="UP000582643"/>
    </source>
</evidence>
<keyword evidence="3" id="KW-0812">Transmembrane</keyword>
<evidence type="ECO:0000259" key="7">
    <source>
        <dbReference type="PROSITE" id="PS51352"/>
    </source>
</evidence>
<dbReference type="PROSITE" id="PS51257">
    <property type="entry name" value="PROKAR_LIPOPROTEIN"/>
    <property type="match status" value="1"/>
</dbReference>
<keyword evidence="4" id="KW-1015">Disulfide bond</keyword>
<gene>
    <name evidence="8" type="ORF">GGE06_006805</name>
</gene>
<evidence type="ECO:0000313" key="8">
    <source>
        <dbReference type="EMBL" id="MBB4985843.1"/>
    </source>
</evidence>
<dbReference type="GO" id="GO:0016491">
    <property type="term" value="F:oxidoreductase activity"/>
    <property type="evidence" value="ECO:0007669"/>
    <property type="project" value="InterPro"/>
</dbReference>
<dbReference type="InterPro" id="IPR000866">
    <property type="entry name" value="AhpC/TSA"/>
</dbReference>
<dbReference type="PROSITE" id="PS51352">
    <property type="entry name" value="THIOREDOXIN_2"/>
    <property type="match status" value="1"/>
</dbReference>
<dbReference type="InterPro" id="IPR036249">
    <property type="entry name" value="Thioredoxin-like_sf"/>
</dbReference>
<dbReference type="Pfam" id="PF00578">
    <property type="entry name" value="AhpC-TSA"/>
    <property type="match status" value="1"/>
</dbReference>
<proteinExistence type="predicted"/>
<dbReference type="Gene3D" id="3.40.30.10">
    <property type="entry name" value="Glutaredoxin"/>
    <property type="match status" value="1"/>
</dbReference>
<keyword evidence="3" id="KW-0735">Signal-anchor</keyword>
<dbReference type="PROSITE" id="PS00194">
    <property type="entry name" value="THIOREDOXIN_1"/>
    <property type="match status" value="1"/>
</dbReference>
<keyword evidence="2" id="KW-0201">Cytochrome c-type biogenesis</keyword>
<evidence type="ECO:0000256" key="2">
    <source>
        <dbReference type="ARBA" id="ARBA00022748"/>
    </source>
</evidence>
<dbReference type="AlphaFoldDB" id="A0A7W7U6Q8"/>
<reference evidence="8 9" key="1">
    <citation type="submission" date="2020-08" db="EMBL/GenBank/DDBJ databases">
        <title>Genomic Encyclopedia of Type Strains, Phase III (KMG-III): the genomes of soil and plant-associated and newly described type strains.</title>
        <authorList>
            <person name="Whitman W."/>
        </authorList>
    </citation>
    <scope>NUCLEOTIDE SEQUENCE [LARGE SCALE GENOMIC DNA]</scope>
    <source>
        <strain evidence="8 9">SFB5A</strain>
    </source>
</reference>
<accession>A0A7W7U6Q8</accession>
<dbReference type="EMBL" id="JACHJY010000011">
    <property type="protein sequence ID" value="MBB4985843.1"/>
    <property type="molecule type" value="Genomic_DNA"/>
</dbReference>
<dbReference type="InterPro" id="IPR013766">
    <property type="entry name" value="Thioredoxin_domain"/>
</dbReference>
<dbReference type="GO" id="GO:0016209">
    <property type="term" value="F:antioxidant activity"/>
    <property type="evidence" value="ECO:0007669"/>
    <property type="project" value="InterPro"/>
</dbReference>
<organism evidence="8 9">
    <name type="scientific">Streptomyces nymphaeiformis</name>
    <dbReference type="NCBI Taxonomy" id="2663842"/>
    <lineage>
        <taxon>Bacteria</taxon>
        <taxon>Bacillati</taxon>
        <taxon>Actinomycetota</taxon>
        <taxon>Actinomycetes</taxon>
        <taxon>Kitasatosporales</taxon>
        <taxon>Streptomycetaceae</taxon>
        <taxon>Streptomyces</taxon>
    </lineage>
</organism>
<evidence type="ECO:0000256" key="3">
    <source>
        <dbReference type="ARBA" id="ARBA00022968"/>
    </source>
</evidence>
<feature type="signal peptide" evidence="6">
    <location>
        <begin position="1"/>
        <end position="29"/>
    </location>
</feature>
<keyword evidence="9" id="KW-1185">Reference proteome</keyword>
<comment type="subcellular location">
    <subcellularLocation>
        <location evidence="1">Cell envelope</location>
    </subcellularLocation>
</comment>
<dbReference type="RefSeq" id="WP_184932550.1">
    <property type="nucleotide sequence ID" value="NZ_JACHJY010000011.1"/>
</dbReference>
<evidence type="ECO:0000256" key="4">
    <source>
        <dbReference type="ARBA" id="ARBA00023157"/>
    </source>
</evidence>
<evidence type="ECO:0000256" key="6">
    <source>
        <dbReference type="SAM" id="SignalP"/>
    </source>
</evidence>
<evidence type="ECO:0000256" key="1">
    <source>
        <dbReference type="ARBA" id="ARBA00004196"/>
    </source>
</evidence>
<dbReference type="CDD" id="cd02966">
    <property type="entry name" value="TlpA_like_family"/>
    <property type="match status" value="1"/>
</dbReference>
<dbReference type="GO" id="GO:0016853">
    <property type="term" value="F:isomerase activity"/>
    <property type="evidence" value="ECO:0007669"/>
    <property type="project" value="UniProtKB-KW"/>
</dbReference>
<dbReference type="InterPro" id="IPR050553">
    <property type="entry name" value="Thioredoxin_ResA/DsbE_sf"/>
</dbReference>
<keyword evidence="6" id="KW-0732">Signal</keyword>
<feature type="chain" id="PRO_5030746675" evidence="6">
    <location>
        <begin position="30"/>
        <end position="205"/>
    </location>
</feature>
<keyword evidence="8" id="KW-0413">Isomerase</keyword>
<comment type="caution">
    <text evidence="8">The sequence shown here is derived from an EMBL/GenBank/DDBJ whole genome shotgun (WGS) entry which is preliminary data.</text>
</comment>
<evidence type="ECO:0000256" key="5">
    <source>
        <dbReference type="ARBA" id="ARBA00023284"/>
    </source>
</evidence>
<sequence>MSLSRAPRRTRRTLTAVGLLSAAALVLSACGGENNGKSGGGGNTNFVTNTGGISTVAKGERTAPNEIAGETLEGKRLDVADLKGNVVVLNVWGSWCAPCRAEAKHFAKVSKDFEGKGVEFVGLNTRDPNQQPALAFEEDYGIPYPSLYDPQGKLILFGFPKGTLNPQAIPSTVVLDKEGKIAARSLMALDEKKLRSMIEPLLKEK</sequence>